<gene>
    <name evidence="8" type="ORF">I2501_18020</name>
</gene>
<feature type="transmembrane region" description="Helical" evidence="7">
    <location>
        <begin position="33"/>
        <end position="52"/>
    </location>
</feature>
<keyword evidence="5 7" id="KW-0472">Membrane</keyword>
<evidence type="ECO:0000313" key="8">
    <source>
        <dbReference type="EMBL" id="MBF9069922.1"/>
    </source>
</evidence>
<comment type="similarity">
    <text evidence="2 6">Belongs to the MIP/aquaporin (TC 1.A.8) family.</text>
</comment>
<evidence type="ECO:0000256" key="3">
    <source>
        <dbReference type="ARBA" id="ARBA00022692"/>
    </source>
</evidence>
<feature type="transmembrane region" description="Helical" evidence="7">
    <location>
        <begin position="139"/>
        <end position="160"/>
    </location>
</feature>
<feature type="transmembrane region" description="Helical" evidence="7">
    <location>
        <begin position="7"/>
        <end position="27"/>
    </location>
</feature>
<organism evidence="8 9">
    <name type="scientific">Streptacidiphilus fuscans</name>
    <dbReference type="NCBI Taxonomy" id="2789292"/>
    <lineage>
        <taxon>Bacteria</taxon>
        <taxon>Bacillati</taxon>
        <taxon>Actinomycetota</taxon>
        <taxon>Actinomycetes</taxon>
        <taxon>Kitasatosporales</taxon>
        <taxon>Streptomycetaceae</taxon>
        <taxon>Streptacidiphilus</taxon>
    </lineage>
</organism>
<dbReference type="InterPro" id="IPR023271">
    <property type="entry name" value="Aquaporin-like"/>
</dbReference>
<evidence type="ECO:0000256" key="4">
    <source>
        <dbReference type="ARBA" id="ARBA00022989"/>
    </source>
</evidence>
<comment type="caution">
    <text evidence="8">The sequence shown here is derived from an EMBL/GenBank/DDBJ whole genome shotgun (WGS) entry which is preliminary data.</text>
</comment>
<evidence type="ECO:0000256" key="7">
    <source>
        <dbReference type="SAM" id="Phobius"/>
    </source>
</evidence>
<dbReference type="AlphaFoldDB" id="A0A931B5Q1"/>
<dbReference type="PANTHER" id="PTHR19139:SF199">
    <property type="entry name" value="MIP17260P"/>
    <property type="match status" value="1"/>
</dbReference>
<reference evidence="8" key="1">
    <citation type="submission" date="2020-11" db="EMBL/GenBank/DDBJ databases">
        <title>Isolation and identification of active actinomycetes.</title>
        <authorList>
            <person name="Yu B."/>
        </authorList>
    </citation>
    <scope>NUCLEOTIDE SEQUENCE</scope>
    <source>
        <strain evidence="8">NEAU-YB345</strain>
    </source>
</reference>
<keyword evidence="9" id="KW-1185">Reference proteome</keyword>
<proteinExistence type="inferred from homology"/>
<evidence type="ECO:0000256" key="1">
    <source>
        <dbReference type="ARBA" id="ARBA00004141"/>
    </source>
</evidence>
<evidence type="ECO:0000256" key="6">
    <source>
        <dbReference type="RuleBase" id="RU000477"/>
    </source>
</evidence>
<feature type="transmembrane region" description="Helical" evidence="7">
    <location>
        <begin position="172"/>
        <end position="195"/>
    </location>
</feature>
<keyword evidence="3 6" id="KW-0812">Transmembrane</keyword>
<evidence type="ECO:0000313" key="9">
    <source>
        <dbReference type="Proteomes" id="UP000657385"/>
    </source>
</evidence>
<feature type="transmembrane region" description="Helical" evidence="7">
    <location>
        <begin position="78"/>
        <end position="101"/>
    </location>
</feature>
<evidence type="ECO:0000256" key="5">
    <source>
        <dbReference type="ARBA" id="ARBA00023136"/>
    </source>
</evidence>
<accession>A0A931B5Q1</accession>
<dbReference type="SUPFAM" id="SSF81338">
    <property type="entry name" value="Aquaporin-like"/>
    <property type="match status" value="1"/>
</dbReference>
<dbReference type="Proteomes" id="UP000657385">
    <property type="component" value="Unassembled WGS sequence"/>
</dbReference>
<dbReference type="PRINTS" id="PR00783">
    <property type="entry name" value="MINTRINSICP"/>
</dbReference>
<dbReference type="Pfam" id="PF00230">
    <property type="entry name" value="MIP"/>
    <property type="match status" value="1"/>
</dbReference>
<comment type="subcellular location">
    <subcellularLocation>
        <location evidence="1">Membrane</location>
        <topology evidence="1">Multi-pass membrane protein</topology>
    </subcellularLocation>
</comment>
<protein>
    <submittedName>
        <fullName evidence="8">Aquaporin</fullName>
    </submittedName>
</protein>
<keyword evidence="4 7" id="KW-1133">Transmembrane helix</keyword>
<dbReference type="GO" id="GO:0015250">
    <property type="term" value="F:water channel activity"/>
    <property type="evidence" value="ECO:0007669"/>
    <property type="project" value="TreeGrafter"/>
</dbReference>
<evidence type="ECO:0000256" key="2">
    <source>
        <dbReference type="ARBA" id="ARBA00006175"/>
    </source>
</evidence>
<feature type="transmembrane region" description="Helical" evidence="7">
    <location>
        <begin position="215"/>
        <end position="236"/>
    </location>
</feature>
<name>A0A931B5Q1_9ACTN</name>
<dbReference type="EMBL" id="JADPRT010000007">
    <property type="protein sequence ID" value="MBF9069922.1"/>
    <property type="molecule type" value="Genomic_DNA"/>
</dbReference>
<dbReference type="PANTHER" id="PTHR19139">
    <property type="entry name" value="AQUAPORIN TRANSPORTER"/>
    <property type="match status" value="1"/>
</dbReference>
<dbReference type="InterPro" id="IPR034294">
    <property type="entry name" value="Aquaporin_transptr"/>
</dbReference>
<keyword evidence="6" id="KW-0813">Transport</keyword>
<dbReference type="InterPro" id="IPR000425">
    <property type="entry name" value="MIP"/>
</dbReference>
<sequence length="259" mass="25833">MGSTRIFLAEALGTAILIIGGVGTAVFDADRAGVLGVALAFGISLAVAAYLIGPISGCHINPAVTAAMAVVRKTPGRLVPYYVGGQVFGGLFGALLIWSVAQGRPGFTAVGADGRPTIVSVSEAGFASNGYGAHSPDHFNLGAVILAEVVATAVFALVVLGTTAKGFPVPMGGLIAGVGLTLVHLVTIPVSNTSVNPARSLATAIFQHGWALSQLWVFIVFPLIGGTLAGLGWLALGQAQTAAAVTADSELATASATGD</sequence>
<dbReference type="Gene3D" id="1.20.1080.10">
    <property type="entry name" value="Glycerol uptake facilitator protein"/>
    <property type="match status" value="1"/>
</dbReference>
<dbReference type="RefSeq" id="WP_196195107.1">
    <property type="nucleotide sequence ID" value="NZ_JADPRT010000007.1"/>
</dbReference>
<dbReference type="GO" id="GO:0005886">
    <property type="term" value="C:plasma membrane"/>
    <property type="evidence" value="ECO:0007669"/>
    <property type="project" value="TreeGrafter"/>
</dbReference>